<comment type="caution">
    <text evidence="1">The sequence shown here is derived from an EMBL/GenBank/DDBJ whole genome shotgun (WGS) entry which is preliminary data.</text>
</comment>
<dbReference type="Proteomes" id="UP000092382">
    <property type="component" value="Unassembled WGS sequence"/>
</dbReference>
<organism evidence="1 2">
    <name type="scientific">Aphanizomenon flos-aquae LD13</name>
    <dbReference type="NCBI Taxonomy" id="1710894"/>
    <lineage>
        <taxon>Bacteria</taxon>
        <taxon>Bacillati</taxon>
        <taxon>Cyanobacteriota</taxon>
        <taxon>Cyanophyceae</taxon>
        <taxon>Nostocales</taxon>
        <taxon>Aphanizomenonaceae</taxon>
        <taxon>Aphanizomenon</taxon>
    </lineage>
</organism>
<dbReference type="EMBL" id="LJOY01000008">
    <property type="protein sequence ID" value="OBQ26710.1"/>
    <property type="molecule type" value="Genomic_DNA"/>
</dbReference>
<evidence type="ECO:0000313" key="1">
    <source>
        <dbReference type="EMBL" id="OBQ26710.1"/>
    </source>
</evidence>
<gene>
    <name evidence="1" type="ORF">AN481_03925</name>
</gene>
<dbReference type="PATRIC" id="fig|1710894.3.peg.1247"/>
<accession>A0A1B7W0I2</accession>
<reference evidence="1 2" key="1">
    <citation type="submission" date="2015-09" db="EMBL/GenBank/DDBJ databases">
        <title>Whole genome shotgun sequence assembly of Aphanizomenon flos-aquae UKL13.</title>
        <authorList>
            <person name="Driscoll C."/>
        </authorList>
    </citation>
    <scope>NUCLEOTIDE SEQUENCE [LARGE SCALE GENOMIC DNA]</scope>
    <source>
        <strain evidence="1">MDT13</strain>
    </source>
</reference>
<proteinExistence type="predicted"/>
<evidence type="ECO:0000313" key="2">
    <source>
        <dbReference type="Proteomes" id="UP000092382"/>
    </source>
</evidence>
<sequence>MSDRQRLADLEELLDLLYEQLGEFQKELIFNSHTPAKFELKQRIKREILPSIRQYEAEYWDIYPKEAIIISDQEATTQLVHLEQAVESIECISSSEYPSQLIPLLQDIRTKLNDLDKTASAKLKVTLPLIPAIASYELEMDTEGLMYQTWKAIQRLVRK</sequence>
<protein>
    <submittedName>
        <fullName evidence="1">Uncharacterized protein</fullName>
    </submittedName>
</protein>
<dbReference type="AlphaFoldDB" id="A0A1B7W0I2"/>
<dbReference type="STRING" id="1803587.GCA_001593825_00896"/>
<name>A0A1B7W0I2_APHFL</name>